<evidence type="ECO:0000313" key="3">
    <source>
        <dbReference type="Proteomes" id="UP001159641"/>
    </source>
</evidence>
<evidence type="ECO:0008006" key="4">
    <source>
        <dbReference type="Google" id="ProtNLM"/>
    </source>
</evidence>
<keyword evidence="3" id="KW-1185">Reference proteome</keyword>
<feature type="region of interest" description="Disordered" evidence="1">
    <location>
        <begin position="50"/>
        <end position="101"/>
    </location>
</feature>
<evidence type="ECO:0000256" key="1">
    <source>
        <dbReference type="SAM" id="MobiDB-lite"/>
    </source>
</evidence>
<organism evidence="2 3">
    <name type="scientific">Eschrichtius robustus</name>
    <name type="common">California gray whale</name>
    <name type="synonym">Eschrichtius gibbosus</name>
    <dbReference type="NCBI Taxonomy" id="9764"/>
    <lineage>
        <taxon>Eukaryota</taxon>
        <taxon>Metazoa</taxon>
        <taxon>Chordata</taxon>
        <taxon>Craniata</taxon>
        <taxon>Vertebrata</taxon>
        <taxon>Euteleostomi</taxon>
        <taxon>Mammalia</taxon>
        <taxon>Eutheria</taxon>
        <taxon>Laurasiatheria</taxon>
        <taxon>Artiodactyla</taxon>
        <taxon>Whippomorpha</taxon>
        <taxon>Cetacea</taxon>
        <taxon>Mysticeti</taxon>
        <taxon>Eschrichtiidae</taxon>
        <taxon>Eschrichtius</taxon>
    </lineage>
</organism>
<reference evidence="2 3" key="1">
    <citation type="submission" date="2022-11" db="EMBL/GenBank/DDBJ databases">
        <title>Whole genome sequence of Eschrichtius robustus ER-17-0199.</title>
        <authorList>
            <person name="Bruniche-Olsen A."/>
            <person name="Black A.N."/>
            <person name="Fields C.J."/>
            <person name="Walden K."/>
            <person name="Dewoody J.A."/>
        </authorList>
    </citation>
    <scope>NUCLEOTIDE SEQUENCE [LARGE SCALE GENOMIC DNA]</scope>
    <source>
        <strain evidence="2">ER-17-0199</strain>
        <tissue evidence="2">Blubber</tissue>
    </source>
</reference>
<dbReference type="AlphaFoldDB" id="A0AB34GR71"/>
<feature type="region of interest" description="Disordered" evidence="1">
    <location>
        <begin position="1"/>
        <end position="36"/>
    </location>
</feature>
<comment type="caution">
    <text evidence="2">The sequence shown here is derived from an EMBL/GenBank/DDBJ whole genome shotgun (WGS) entry which is preliminary data.</text>
</comment>
<evidence type="ECO:0000313" key="2">
    <source>
        <dbReference type="EMBL" id="KAJ8781266.1"/>
    </source>
</evidence>
<dbReference type="Proteomes" id="UP001159641">
    <property type="component" value="Unassembled WGS sequence"/>
</dbReference>
<accession>A0AB34GR71</accession>
<proteinExistence type="predicted"/>
<gene>
    <name evidence="2" type="ORF">J1605_011250</name>
</gene>
<sequence length="101" mass="10704">MHQWSSELAPLAKGDGEDDVLVHSSPPPLCHCARGPCRDRVNRPLYSDVCFVPSQPSWNRDHDDTASTRSGGTPGPSSGGHTSHSGDNSSEQAQAPDAQAQ</sequence>
<name>A0AB34GR71_ESCRO</name>
<dbReference type="EMBL" id="JAIQCJ010002147">
    <property type="protein sequence ID" value="KAJ8781266.1"/>
    <property type="molecule type" value="Genomic_DNA"/>
</dbReference>
<protein>
    <recommendedName>
        <fullName evidence="4">Post-SET domain-containing protein</fullName>
    </recommendedName>
</protein>